<sequence>MTPTPEQVAAFADGQLTGIDADEVARAVEGSPEIKAQIAAHQALRARLSAHFGALIEEPANPQHLRLLQESSNVVDFAAAKAKRRRWTWIAAPALAASIAAAILIRPATPQQGYASPELATMLDQRLATQQGGNEPSRILLSFRAHDGRYCRAFAAPDRNGIACRDDLGWKLEHMGQGEGPASEYRQAASPAEIMQFVQEMADGPALDAAGETRARADRWQSRR</sequence>
<keyword evidence="2" id="KW-0472">Membrane</keyword>
<protein>
    <recommendedName>
        <fullName evidence="5">Anti-sigma factor</fullName>
    </recommendedName>
</protein>
<gene>
    <name evidence="3" type="ORF">HHL27_18130</name>
</gene>
<keyword evidence="2" id="KW-1133">Transmembrane helix</keyword>
<organism evidence="3 4">
    <name type="scientific">Novosphingobium olei</name>
    <dbReference type="NCBI Taxonomy" id="2728851"/>
    <lineage>
        <taxon>Bacteria</taxon>
        <taxon>Pseudomonadati</taxon>
        <taxon>Pseudomonadota</taxon>
        <taxon>Alphaproteobacteria</taxon>
        <taxon>Sphingomonadales</taxon>
        <taxon>Sphingomonadaceae</taxon>
        <taxon>Novosphingobium</taxon>
    </lineage>
</organism>
<keyword evidence="2" id="KW-0812">Transmembrane</keyword>
<feature type="compositionally biased region" description="Basic and acidic residues" evidence="1">
    <location>
        <begin position="211"/>
        <end position="224"/>
    </location>
</feature>
<evidence type="ECO:0000256" key="1">
    <source>
        <dbReference type="SAM" id="MobiDB-lite"/>
    </source>
</evidence>
<evidence type="ECO:0000313" key="4">
    <source>
        <dbReference type="Proteomes" id="UP000583556"/>
    </source>
</evidence>
<dbReference type="Proteomes" id="UP000583556">
    <property type="component" value="Unassembled WGS sequence"/>
</dbReference>
<evidence type="ECO:0008006" key="5">
    <source>
        <dbReference type="Google" id="ProtNLM"/>
    </source>
</evidence>
<name>A0A7Y0BS63_9SPHN</name>
<dbReference type="EMBL" id="JABBGM010000011">
    <property type="protein sequence ID" value="NML95595.1"/>
    <property type="molecule type" value="Genomic_DNA"/>
</dbReference>
<dbReference type="RefSeq" id="WP_169494803.1">
    <property type="nucleotide sequence ID" value="NZ_JABBGM010000011.1"/>
</dbReference>
<evidence type="ECO:0000313" key="3">
    <source>
        <dbReference type="EMBL" id="NML95595.1"/>
    </source>
</evidence>
<feature type="region of interest" description="Disordered" evidence="1">
    <location>
        <begin position="201"/>
        <end position="224"/>
    </location>
</feature>
<proteinExistence type="predicted"/>
<accession>A0A7Y0BS63</accession>
<reference evidence="3 4" key="1">
    <citation type="submission" date="2020-04" db="EMBL/GenBank/DDBJ databases">
        <title>Novosphingobium sp. TW-4 isolated from soil.</title>
        <authorList>
            <person name="Dahal R.H."/>
            <person name="Chaudhary D.K."/>
        </authorList>
    </citation>
    <scope>NUCLEOTIDE SEQUENCE [LARGE SCALE GENOMIC DNA]</scope>
    <source>
        <strain evidence="3 4">TW-4</strain>
    </source>
</reference>
<comment type="caution">
    <text evidence="3">The sequence shown here is derived from an EMBL/GenBank/DDBJ whole genome shotgun (WGS) entry which is preliminary data.</text>
</comment>
<dbReference type="AlphaFoldDB" id="A0A7Y0BS63"/>
<evidence type="ECO:0000256" key="2">
    <source>
        <dbReference type="SAM" id="Phobius"/>
    </source>
</evidence>
<feature type="transmembrane region" description="Helical" evidence="2">
    <location>
        <begin position="87"/>
        <end position="105"/>
    </location>
</feature>
<keyword evidence="4" id="KW-1185">Reference proteome</keyword>